<reference evidence="2 3" key="1">
    <citation type="submission" date="2020-12" db="EMBL/GenBank/DDBJ databases">
        <title>YIM B01967 draft genome.</title>
        <authorList>
            <person name="Yan X."/>
        </authorList>
    </citation>
    <scope>NUCLEOTIDE SEQUENCE [LARGE SCALE GENOMIC DNA]</scope>
    <source>
        <strain evidence="2 3">YIM B01967</strain>
    </source>
</reference>
<evidence type="ECO:0008006" key="4">
    <source>
        <dbReference type="Google" id="ProtNLM"/>
    </source>
</evidence>
<evidence type="ECO:0000313" key="3">
    <source>
        <dbReference type="Proteomes" id="UP000618943"/>
    </source>
</evidence>
<feature type="signal peptide" evidence="1">
    <location>
        <begin position="1"/>
        <end position="21"/>
    </location>
</feature>
<comment type="caution">
    <text evidence="2">The sequence shown here is derived from an EMBL/GenBank/DDBJ whole genome shotgun (WGS) entry which is preliminary data.</text>
</comment>
<evidence type="ECO:0000256" key="1">
    <source>
        <dbReference type="SAM" id="SignalP"/>
    </source>
</evidence>
<accession>A0ABS1HAC0</accession>
<sequence>MKKLISLVCISMFMIILCGCSNNDFSTGSSAKAEQVDSSYLDAYAVNPQVPDDGTLLTVGQSVKDGKGEATLQKINLTEQSTGIGSIQLTVKDTKLIHLFPDYSMTDYFHGLTHNEEFDFVKIFVEIKNNSNEKLNFAPIAIIETNTGEKLSWEQDIYLENLNGEMEKKTTKRGNLGFIVDSKDDLEWIEITTSDVFDKDEKKIADAQKFRIEF</sequence>
<gene>
    <name evidence="2" type="ORF">JFL43_16130</name>
</gene>
<keyword evidence="3" id="KW-1185">Reference proteome</keyword>
<proteinExistence type="predicted"/>
<evidence type="ECO:0000313" key="2">
    <source>
        <dbReference type="EMBL" id="MBK3496360.1"/>
    </source>
</evidence>
<organism evidence="2 3">
    <name type="scientific">Viridibacillus soli</name>
    <dbReference type="NCBI Taxonomy" id="2798301"/>
    <lineage>
        <taxon>Bacteria</taxon>
        <taxon>Bacillati</taxon>
        <taxon>Bacillota</taxon>
        <taxon>Bacilli</taxon>
        <taxon>Bacillales</taxon>
        <taxon>Caryophanaceae</taxon>
        <taxon>Viridibacillus</taxon>
    </lineage>
</organism>
<dbReference type="PROSITE" id="PS51257">
    <property type="entry name" value="PROKAR_LIPOPROTEIN"/>
    <property type="match status" value="1"/>
</dbReference>
<dbReference type="Proteomes" id="UP000618943">
    <property type="component" value="Unassembled WGS sequence"/>
</dbReference>
<dbReference type="RefSeq" id="WP_200749834.1">
    <property type="nucleotide sequence ID" value="NZ_JAEOAH010000029.1"/>
</dbReference>
<protein>
    <recommendedName>
        <fullName evidence="4">DUF4352 domain-containing protein</fullName>
    </recommendedName>
</protein>
<dbReference type="EMBL" id="JAEOAH010000029">
    <property type="protein sequence ID" value="MBK3496360.1"/>
    <property type="molecule type" value="Genomic_DNA"/>
</dbReference>
<feature type="chain" id="PRO_5046114447" description="DUF4352 domain-containing protein" evidence="1">
    <location>
        <begin position="22"/>
        <end position="214"/>
    </location>
</feature>
<name>A0ABS1HAC0_9BACL</name>
<keyword evidence="1" id="KW-0732">Signal</keyword>